<evidence type="ECO:0000256" key="1">
    <source>
        <dbReference type="SAM" id="MobiDB-lite"/>
    </source>
</evidence>
<dbReference type="GO" id="GO:0005524">
    <property type="term" value="F:ATP binding"/>
    <property type="evidence" value="ECO:0007669"/>
    <property type="project" value="UniProtKB-KW"/>
</dbReference>
<sequence>MNAPLQGHAASNLHTTGPLLAVDNVSLEYRTP</sequence>
<evidence type="ECO:0000313" key="3">
    <source>
        <dbReference type="Proteomes" id="UP001154922"/>
    </source>
</evidence>
<gene>
    <name evidence="2" type="ORF">LRQ20_24550</name>
</gene>
<name>A0ABS8R182_9PSED</name>
<keyword evidence="2" id="KW-0067">ATP-binding</keyword>
<keyword evidence="3" id="KW-1185">Reference proteome</keyword>
<keyword evidence="2" id="KW-0547">Nucleotide-binding</keyword>
<comment type="caution">
    <text evidence="2">The sequence shown here is derived from an EMBL/GenBank/DDBJ whole genome shotgun (WGS) entry which is preliminary data.</text>
</comment>
<dbReference type="EMBL" id="JAJOZI010000152">
    <property type="protein sequence ID" value="MCD7041466.1"/>
    <property type="molecule type" value="Genomic_DNA"/>
</dbReference>
<accession>A0ABS8R182</accession>
<feature type="non-terminal residue" evidence="2">
    <location>
        <position position="32"/>
    </location>
</feature>
<feature type="region of interest" description="Disordered" evidence="1">
    <location>
        <begin position="1"/>
        <end position="32"/>
    </location>
</feature>
<dbReference type="Proteomes" id="UP001154922">
    <property type="component" value="Unassembled WGS sequence"/>
</dbReference>
<reference evidence="2 3" key="2">
    <citation type="journal article" date="2023" name="Plant Pathol.">
        <title>Dismantling and reorganizing Pseudomonas marginalis sensu#lato.</title>
        <authorList>
            <person name="Sawada H."/>
            <person name="Fujikawa T."/>
            <person name="Satou M."/>
        </authorList>
    </citation>
    <scope>NUCLEOTIDE SEQUENCE [LARGE SCALE GENOMIC DNA]</scope>
    <source>
        <strain evidence="2 3">MAFF 311096</strain>
    </source>
</reference>
<protein>
    <submittedName>
        <fullName evidence="2">ABC transporter ATP-binding protein</fullName>
    </submittedName>
</protein>
<evidence type="ECO:0000313" key="2">
    <source>
        <dbReference type="EMBL" id="MCD7041466.1"/>
    </source>
</evidence>
<proteinExistence type="predicted"/>
<organism evidence="2 3">
    <name type="scientific">Pseudomonas petroselini</name>
    <dbReference type="NCBI Taxonomy" id="2899822"/>
    <lineage>
        <taxon>Bacteria</taxon>
        <taxon>Pseudomonadati</taxon>
        <taxon>Pseudomonadota</taxon>
        <taxon>Gammaproteobacteria</taxon>
        <taxon>Pseudomonadales</taxon>
        <taxon>Pseudomonadaceae</taxon>
        <taxon>Pseudomonas</taxon>
    </lineage>
</organism>
<reference evidence="2 3" key="1">
    <citation type="journal article" date="2022" name="Int. J. Syst. Evol. Microbiol.">
        <title>Pseudomonas petroselini sp. nov., a pathogen causing bacterial rot of parsley in Japan.</title>
        <authorList>
            <person name="Sawada H."/>
            <person name="Fujikawa T."/>
            <person name="Osada S."/>
            <person name="Satou M."/>
        </authorList>
    </citation>
    <scope>NUCLEOTIDE SEQUENCE [LARGE SCALE GENOMIC DNA]</scope>
    <source>
        <strain evidence="2 3">MAFF 311096</strain>
    </source>
</reference>